<dbReference type="AlphaFoldDB" id="A0A0B8PHM2"/>
<reference evidence="1 2" key="1">
    <citation type="submission" date="2015-01" db="EMBL/GenBank/DDBJ databases">
        <title>Vibrio sp. C5 JCM 19232 whole genome shotgun sequence.</title>
        <authorList>
            <person name="Sawabe T."/>
            <person name="Meirelles P."/>
            <person name="Feng G."/>
            <person name="Sayaka M."/>
            <person name="Hattori M."/>
            <person name="Ohkuma M."/>
        </authorList>
    </citation>
    <scope>NUCLEOTIDE SEQUENCE [LARGE SCALE GENOMIC DNA]</scope>
    <source>
        <strain evidence="1 2">JCM19232</strain>
    </source>
</reference>
<evidence type="ECO:0000313" key="1">
    <source>
        <dbReference type="EMBL" id="GAM64127.1"/>
    </source>
</evidence>
<name>A0A0B8PHM2_9VIBR</name>
<dbReference type="EMBL" id="BBSA01000011">
    <property type="protein sequence ID" value="GAM64127.1"/>
    <property type="molecule type" value="Genomic_DNA"/>
</dbReference>
<protein>
    <submittedName>
        <fullName evidence="1">Glycosyl hydrolase</fullName>
    </submittedName>
</protein>
<dbReference type="Proteomes" id="UP000031670">
    <property type="component" value="Unassembled WGS sequence"/>
</dbReference>
<keyword evidence="1" id="KW-0378">Hydrolase</keyword>
<organism evidence="1 2">
    <name type="scientific">Vibrio ishigakensis</name>
    <dbReference type="NCBI Taxonomy" id="1481914"/>
    <lineage>
        <taxon>Bacteria</taxon>
        <taxon>Pseudomonadati</taxon>
        <taxon>Pseudomonadota</taxon>
        <taxon>Gammaproteobacteria</taxon>
        <taxon>Vibrionales</taxon>
        <taxon>Vibrionaceae</taxon>
        <taxon>Vibrio</taxon>
    </lineage>
</organism>
<proteinExistence type="predicted"/>
<sequence>MWHSPGGDDIYAYNLVHGYGAAKNIIPADEHLDKKIFPMIEKIKRFQALMKCLSHQVVTKSTST</sequence>
<comment type="caution">
    <text evidence="1">The sequence shown here is derived from an EMBL/GenBank/DDBJ whole genome shotgun (WGS) entry which is preliminary data.</text>
</comment>
<accession>A0A0B8PHM2</accession>
<evidence type="ECO:0000313" key="2">
    <source>
        <dbReference type="Proteomes" id="UP000031670"/>
    </source>
</evidence>
<dbReference type="GO" id="GO:0016787">
    <property type="term" value="F:hydrolase activity"/>
    <property type="evidence" value="ECO:0007669"/>
    <property type="project" value="UniProtKB-KW"/>
</dbReference>
<reference evidence="1 2" key="2">
    <citation type="submission" date="2015-01" db="EMBL/GenBank/DDBJ databases">
        <authorList>
            <consortium name="NBRP consortium"/>
            <person name="Sawabe T."/>
            <person name="Meirelles P."/>
            <person name="Feng G."/>
            <person name="Sayaka M."/>
            <person name="Hattori M."/>
            <person name="Ohkuma M."/>
        </authorList>
    </citation>
    <scope>NUCLEOTIDE SEQUENCE [LARGE SCALE GENOMIC DNA]</scope>
    <source>
        <strain evidence="1 2">JCM19232</strain>
    </source>
</reference>
<gene>
    <name evidence="1" type="ORF">JCM19232_3403</name>
</gene>